<dbReference type="RefSeq" id="WP_121482787.1">
    <property type="nucleotide sequence ID" value="NZ_CP032707.1"/>
</dbReference>
<dbReference type="InterPro" id="IPR003595">
    <property type="entry name" value="Tyr_Pase_cat"/>
</dbReference>
<dbReference type="PANTHER" id="PTHR16222">
    <property type="entry name" value="ADP-RIBOSYLGLYCOHYDROLASE"/>
    <property type="match status" value="1"/>
</dbReference>
<keyword evidence="4" id="KW-0460">Magnesium</keyword>
<dbReference type="PROSITE" id="PS50206">
    <property type="entry name" value="RHODANESE_3"/>
    <property type="match status" value="1"/>
</dbReference>
<dbReference type="InterPro" id="IPR001763">
    <property type="entry name" value="Rhodanese-like_dom"/>
</dbReference>
<comment type="cofactor">
    <cofactor evidence="4">
        <name>Mg(2+)</name>
        <dbReference type="ChEBI" id="CHEBI:18420"/>
    </cofactor>
    <text evidence="4">Binds 2 magnesium ions per subunit.</text>
</comment>
<evidence type="ECO:0000256" key="1">
    <source>
        <dbReference type="ARBA" id="ARBA00010702"/>
    </source>
</evidence>
<evidence type="ECO:0000256" key="2">
    <source>
        <dbReference type="ARBA" id="ARBA00013064"/>
    </source>
</evidence>
<dbReference type="SUPFAM" id="SSF52799">
    <property type="entry name" value="(Phosphotyrosine protein) phosphatases II"/>
    <property type="match status" value="1"/>
</dbReference>
<dbReference type="Pfam" id="PF03747">
    <property type="entry name" value="ADP_ribosyl_GH"/>
    <property type="match status" value="1"/>
</dbReference>
<evidence type="ECO:0000256" key="3">
    <source>
        <dbReference type="ARBA" id="ARBA00022801"/>
    </source>
</evidence>
<dbReference type="CDD" id="cd14505">
    <property type="entry name" value="CDKN3-like"/>
    <property type="match status" value="1"/>
</dbReference>
<dbReference type="Gene3D" id="1.10.4080.10">
    <property type="entry name" value="ADP-ribosylation/Crystallin J1"/>
    <property type="match status" value="1"/>
</dbReference>
<dbReference type="InterPro" id="IPR036705">
    <property type="entry name" value="Ribosyl_crysJ1_sf"/>
</dbReference>
<keyword evidence="3 7" id="KW-0378">Hydrolase</keyword>
<dbReference type="Gene3D" id="3.90.190.10">
    <property type="entry name" value="Protein tyrosine phosphatase superfamily"/>
    <property type="match status" value="1"/>
</dbReference>
<feature type="binding site" evidence="4">
    <location>
        <position position="237"/>
    </location>
    <ligand>
        <name>Mg(2+)</name>
        <dbReference type="ChEBI" id="CHEBI:18420"/>
        <label>1</label>
    </ligand>
</feature>
<dbReference type="PANTHER" id="PTHR16222:SF24">
    <property type="entry name" value="ADP-RIBOSYLHYDROLASE ARH3"/>
    <property type="match status" value="1"/>
</dbReference>
<feature type="binding site" evidence="4">
    <location>
        <position position="466"/>
    </location>
    <ligand>
        <name>Mg(2+)</name>
        <dbReference type="ChEBI" id="CHEBI:18420"/>
        <label>1</label>
    </ligand>
</feature>
<dbReference type="AlphaFoldDB" id="A0A494RL58"/>
<name>A0A494RL58_9CAUL</name>
<proteinExistence type="inferred from homology"/>
<dbReference type="Proteomes" id="UP000276984">
    <property type="component" value="Chromosome"/>
</dbReference>
<feature type="binding site" evidence="4">
    <location>
        <position position="463"/>
    </location>
    <ligand>
        <name>Mg(2+)</name>
        <dbReference type="ChEBI" id="CHEBI:18420"/>
        <label>1</label>
    </ligand>
</feature>
<dbReference type="InterPro" id="IPR050792">
    <property type="entry name" value="ADP-ribosylglycohydrolase"/>
</dbReference>
<evidence type="ECO:0000313" key="7">
    <source>
        <dbReference type="EMBL" id="AYG95653.1"/>
    </source>
</evidence>
<protein>
    <recommendedName>
        <fullName evidence="2">protein-tyrosine-phosphatase</fullName>
        <ecNumber evidence="2">3.1.3.48</ecNumber>
    </recommendedName>
</protein>
<feature type="domain" description="Tyrosine specific protein phosphatases" evidence="5">
    <location>
        <begin position="118"/>
        <end position="171"/>
    </location>
</feature>
<organism evidence="7 8">
    <name type="scientific">Brevundimonas naejangsanensis</name>
    <dbReference type="NCBI Taxonomy" id="588932"/>
    <lineage>
        <taxon>Bacteria</taxon>
        <taxon>Pseudomonadati</taxon>
        <taxon>Pseudomonadota</taxon>
        <taxon>Alphaproteobacteria</taxon>
        <taxon>Caulobacterales</taxon>
        <taxon>Caulobacteraceae</taxon>
        <taxon>Brevundimonas</taxon>
    </lineage>
</organism>
<evidence type="ECO:0000256" key="4">
    <source>
        <dbReference type="PIRSR" id="PIRSR605502-1"/>
    </source>
</evidence>
<dbReference type="Pfam" id="PF22785">
    <property type="entry name" value="Tc-R-P"/>
    <property type="match status" value="1"/>
</dbReference>
<comment type="similarity">
    <text evidence="1">Belongs to the ADP-ribosylglycohydrolase family.</text>
</comment>
<dbReference type="GO" id="GO:0046872">
    <property type="term" value="F:metal ion binding"/>
    <property type="evidence" value="ECO:0007669"/>
    <property type="project" value="UniProtKB-KW"/>
</dbReference>
<keyword evidence="8" id="KW-1185">Reference proteome</keyword>
<sequence>MARTSQSDPIVFNEVRCGAGVLGLTFCPGKSGPSVFGADWSRDLDVDLDAAVAWGASTVLTLVKPHELEMLQAPGLGAAVEARGMMWLHAPIEDLGVPDQKFEQRWCVIGHRVRMALDSGEKVVVHCRGGRGRAGMIAARLLVEMGEAPDDAIARVRAAREGAIETAEQERHVRECWATTCNREHVDRVLGCLFGGAVGDGFGYAIEFDRLPAIRKRYGEKGLTEPVLTNERLVVSDDTQMTVFTASAVARVGEFEAAEAVAAIRAAYLDWYRTQTRSGPSKVDAGVLRHRELWARRAPGNTCISALAAGGSGEPSRPVNDSKGCGGVMRVAPIGLRRDWTEGQVFELAARAAAITHGHPTGYLSAAAAAVMVRVMVDGRGLREALGVVARYLAANEDAQETMKAVIGVFEEPARDMLMVDVEEGRLGEGWVGEEALAIALYSVAASDDFRAVMRIAANHDGDSDSTASIAGQLFGARHGLSRIPWSWVSRLDVFDALCEVAGDVLAADRSDLLQRPVASAIN</sequence>
<feature type="binding site" evidence="4">
    <location>
        <position position="236"/>
    </location>
    <ligand>
        <name>Mg(2+)</name>
        <dbReference type="ChEBI" id="CHEBI:18420"/>
        <label>1</label>
    </ligand>
</feature>
<dbReference type="InterPro" id="IPR029021">
    <property type="entry name" value="Prot-tyrosine_phosphatase-like"/>
</dbReference>
<reference evidence="7 8" key="1">
    <citation type="submission" date="2018-10" db="EMBL/GenBank/DDBJ databases">
        <title>Complete genome sequence of Brevundimonas naejangsanensis BRV3.</title>
        <authorList>
            <person name="Berrios L."/>
            <person name="Ely B."/>
        </authorList>
    </citation>
    <scope>NUCLEOTIDE SEQUENCE [LARGE SCALE GENOMIC DNA]</scope>
    <source>
        <strain evidence="7 8">BRV3</strain>
    </source>
</reference>
<feature type="domain" description="Rhodanese" evidence="6">
    <location>
        <begin position="88"/>
        <end position="146"/>
    </location>
</feature>
<keyword evidence="4" id="KW-0479">Metal-binding</keyword>
<dbReference type="EC" id="3.1.3.48" evidence="2"/>
<feature type="binding site" evidence="4">
    <location>
        <position position="465"/>
    </location>
    <ligand>
        <name>Mg(2+)</name>
        <dbReference type="ChEBI" id="CHEBI:18420"/>
        <label>1</label>
    </ligand>
</feature>
<dbReference type="InterPro" id="IPR005502">
    <property type="entry name" value="Ribosyl_crysJ1"/>
</dbReference>
<dbReference type="InterPro" id="IPR000387">
    <property type="entry name" value="Tyr_Pase_dom"/>
</dbReference>
<dbReference type="PROSITE" id="PS50056">
    <property type="entry name" value="TYR_PHOSPHATASE_2"/>
    <property type="match status" value="1"/>
</dbReference>
<dbReference type="FunFam" id="3.90.190.10:FF:000157">
    <property type="entry name" value="Protein-tyrosine phosphatase"/>
    <property type="match status" value="1"/>
</dbReference>
<dbReference type="GO" id="GO:0004725">
    <property type="term" value="F:protein tyrosine phosphatase activity"/>
    <property type="evidence" value="ECO:0007669"/>
    <property type="project" value="UniProtKB-EC"/>
</dbReference>
<evidence type="ECO:0000259" key="5">
    <source>
        <dbReference type="PROSITE" id="PS50056"/>
    </source>
</evidence>
<evidence type="ECO:0000259" key="6">
    <source>
        <dbReference type="PROSITE" id="PS50206"/>
    </source>
</evidence>
<dbReference type="EMBL" id="CP032707">
    <property type="protein sequence ID" value="AYG95653.1"/>
    <property type="molecule type" value="Genomic_DNA"/>
</dbReference>
<gene>
    <name evidence="7" type="ORF">D8I30_11015</name>
</gene>
<feature type="binding site" evidence="4">
    <location>
        <position position="238"/>
    </location>
    <ligand>
        <name>Mg(2+)</name>
        <dbReference type="ChEBI" id="CHEBI:18420"/>
        <label>1</label>
    </ligand>
</feature>
<accession>A0A494RL58</accession>
<dbReference type="SUPFAM" id="SSF101478">
    <property type="entry name" value="ADP-ribosylglycohydrolase"/>
    <property type="match status" value="1"/>
</dbReference>
<dbReference type="SMART" id="SM00404">
    <property type="entry name" value="PTPc_motif"/>
    <property type="match status" value="1"/>
</dbReference>
<dbReference type="OrthoDB" id="9806482at2"/>
<evidence type="ECO:0000313" key="8">
    <source>
        <dbReference type="Proteomes" id="UP000276984"/>
    </source>
</evidence>